<dbReference type="SUPFAM" id="SSF51905">
    <property type="entry name" value="FAD/NAD(P)-binding domain"/>
    <property type="match status" value="1"/>
</dbReference>
<feature type="active site" description="Proton donor" evidence="18">
    <location>
        <position position="529"/>
    </location>
</feature>
<dbReference type="GO" id="GO:0005576">
    <property type="term" value="C:extracellular region"/>
    <property type="evidence" value="ECO:0007669"/>
    <property type="project" value="UniProtKB-SubCell"/>
</dbReference>
<dbReference type="InterPro" id="IPR000172">
    <property type="entry name" value="GMC_OxRdtase_N"/>
</dbReference>
<comment type="catalytic activity">
    <reaction evidence="14">
        <text>pyranose + acceptor = pyranos-2,3-diulose + reduced acceptor.</text>
        <dbReference type="EC" id="1.1.99.29"/>
    </reaction>
</comment>
<comment type="caution">
    <text evidence="23">The sequence shown here is derived from an EMBL/GenBank/DDBJ whole genome shotgun (WGS) entry which is preliminary data.</text>
</comment>
<evidence type="ECO:0000256" key="12">
    <source>
        <dbReference type="ARBA" id="ARBA00024699"/>
    </source>
</evidence>
<evidence type="ECO:0000313" key="24">
    <source>
        <dbReference type="Proteomes" id="UP000467700"/>
    </source>
</evidence>
<comment type="subunit">
    <text evidence="4">Monomer.</text>
</comment>
<evidence type="ECO:0000313" key="23">
    <source>
        <dbReference type="EMBL" id="CAA7262709.1"/>
    </source>
</evidence>
<dbReference type="PANTHER" id="PTHR11552:SF201">
    <property type="entry name" value="GLUCOSE-METHANOL-CHOLINE OXIDOREDUCTASE N-TERMINAL DOMAIN-CONTAINING PROTEIN"/>
    <property type="match status" value="1"/>
</dbReference>
<evidence type="ECO:0000256" key="6">
    <source>
        <dbReference type="ARBA" id="ARBA00022525"/>
    </source>
</evidence>
<dbReference type="Gene3D" id="3.50.50.60">
    <property type="entry name" value="FAD/NAD(P)-binding domain"/>
    <property type="match status" value="1"/>
</dbReference>
<feature type="domain" description="Glucose-methanol-choline oxidoreductase N-terminal" evidence="22">
    <location>
        <begin position="285"/>
        <end position="299"/>
    </location>
</feature>
<feature type="binding site" evidence="19">
    <location>
        <position position="243"/>
    </location>
    <ligand>
        <name>FAD</name>
        <dbReference type="ChEBI" id="CHEBI:57692"/>
    </ligand>
</feature>
<proteinExistence type="inferred from homology"/>
<keyword evidence="9 19" id="KW-0274">FAD</keyword>
<dbReference type="PROSITE" id="PS00623">
    <property type="entry name" value="GMC_OXRED_1"/>
    <property type="match status" value="1"/>
</dbReference>
<comment type="catalytic activity">
    <reaction evidence="15">
        <text>pyranose + acceptor = pyranos-3-ulose + reduced acceptor.</text>
        <dbReference type="EC" id="1.1.99.29"/>
    </reaction>
</comment>
<dbReference type="InterPro" id="IPR036188">
    <property type="entry name" value="FAD/NAD-bd_sf"/>
</dbReference>
<dbReference type="InterPro" id="IPR012132">
    <property type="entry name" value="GMC_OxRdtase"/>
</dbReference>
<evidence type="ECO:0000256" key="18">
    <source>
        <dbReference type="PIRSR" id="PIRSR000137-1"/>
    </source>
</evidence>
<comment type="catalytic activity">
    <reaction evidence="17">
        <text>a pyranoside + acceptor = a pyranosid-3,4-diulose + reduced acceptor.</text>
        <dbReference type="EC" id="1.1.99.29"/>
    </reaction>
</comment>
<comment type="subcellular location">
    <subcellularLocation>
        <location evidence="2">Secreted</location>
    </subcellularLocation>
</comment>
<dbReference type="Pfam" id="PF00732">
    <property type="entry name" value="GMC_oxred_N"/>
    <property type="match status" value="1"/>
</dbReference>
<keyword evidence="11" id="KW-0325">Glycoprotein</keyword>
<evidence type="ECO:0000256" key="4">
    <source>
        <dbReference type="ARBA" id="ARBA00011245"/>
    </source>
</evidence>
<sequence>MPIVNVNDVSGNSFDYVVIGGGTSGSALAARLAEDSSLSVLVLEAGQENLNDPKIDMPGQYGQTFGDTKYDWGFSTVKQPYCNDKQLGWSRGKALGGSSSMNFFCWIKPPAADIDAFEKLGNPGWNWENYAKVSRKTETFHLPAKELTDLYPHTYDPDFRGLSGPLHVAIPSHVHTVDKLVQETFVNKGVKPIKDPYGGDISGTWIASATMDPKTWKRSYAATSYLVPNLARPNLNVLTEALVSRVLLADAKDADGNLTATGVEFIVDGKSYTAKANKEVVVSAGAINTPKILELSGIGRSDVLSEIGVDVKLELPGVGENVQEHVFFGVSFELKSDHATLDKFADPAFAAKQVELFAEGKGLFRTGITSFAYVPLAVANPNGAPAFYEKAAAEVKALKAKGIHPGLAEQLDIQLDILRDETQPEFELVAFPAFFTGISKPESGKSYVSILGMLNHPLSRGTIHATSKDPKEHPAYLEILVEQVKYIRSMIQTEPFKSGVVREVDPGPNVQTDEQMRDYVKNHLSSTWHTVGSCSMLPKEKQGVVDLELKVYGTSNLRVVDLSIVPLHIAAHTQATAYVIGEKAAEFIKAGLKK</sequence>
<keyword evidence="10" id="KW-0560">Oxidoreductase</keyword>
<evidence type="ECO:0000256" key="5">
    <source>
        <dbReference type="ARBA" id="ARBA00013177"/>
    </source>
</evidence>
<feature type="domain" description="Glucose-methanol-choline oxidoreductase N-terminal" evidence="21">
    <location>
        <begin position="92"/>
        <end position="115"/>
    </location>
</feature>
<dbReference type="PIRSF" id="PIRSF000137">
    <property type="entry name" value="Alcohol_oxidase"/>
    <property type="match status" value="1"/>
</dbReference>
<dbReference type="PANTHER" id="PTHR11552">
    <property type="entry name" value="GLUCOSE-METHANOL-CHOLINE GMC OXIDOREDUCTASE"/>
    <property type="match status" value="1"/>
</dbReference>
<dbReference type="SUPFAM" id="SSF54373">
    <property type="entry name" value="FAD-linked reductases, C-terminal domain"/>
    <property type="match status" value="1"/>
</dbReference>
<evidence type="ECO:0000256" key="16">
    <source>
        <dbReference type="ARBA" id="ARBA00034050"/>
    </source>
</evidence>
<comment type="catalytic activity">
    <reaction evidence="13">
        <text>pyranose + acceptor = pyranos-2-ulose + reduced acceptor.</text>
        <dbReference type="EC" id="1.1.99.29"/>
    </reaction>
</comment>
<accession>A0A8S0XHJ6</accession>
<dbReference type="PROSITE" id="PS00624">
    <property type="entry name" value="GMC_OXRED_2"/>
    <property type="match status" value="1"/>
</dbReference>
<dbReference type="GO" id="GO:0033718">
    <property type="term" value="F:pyranose dehydrogenase (acceptor) activity"/>
    <property type="evidence" value="ECO:0007669"/>
    <property type="project" value="UniProtKB-EC"/>
</dbReference>
<evidence type="ECO:0000256" key="20">
    <source>
        <dbReference type="RuleBase" id="RU003968"/>
    </source>
</evidence>
<dbReference type="EMBL" id="CACVBS010000036">
    <property type="protein sequence ID" value="CAA7262709.1"/>
    <property type="molecule type" value="Genomic_DNA"/>
</dbReference>
<gene>
    <name evidence="23" type="ORF">AAE3_LOCUS4895</name>
</gene>
<feature type="binding site" evidence="19">
    <location>
        <begin position="23"/>
        <end position="24"/>
    </location>
    <ligand>
        <name>FAD</name>
        <dbReference type="ChEBI" id="CHEBI:57692"/>
    </ligand>
</feature>
<dbReference type="EC" id="1.1.99.29" evidence="5"/>
<evidence type="ECO:0000259" key="22">
    <source>
        <dbReference type="PROSITE" id="PS00624"/>
    </source>
</evidence>
<evidence type="ECO:0000256" key="10">
    <source>
        <dbReference type="ARBA" id="ARBA00023002"/>
    </source>
</evidence>
<organism evidence="23 24">
    <name type="scientific">Cyclocybe aegerita</name>
    <name type="common">Black poplar mushroom</name>
    <name type="synonym">Agrocybe aegerita</name>
    <dbReference type="NCBI Taxonomy" id="1973307"/>
    <lineage>
        <taxon>Eukaryota</taxon>
        <taxon>Fungi</taxon>
        <taxon>Dikarya</taxon>
        <taxon>Basidiomycota</taxon>
        <taxon>Agaricomycotina</taxon>
        <taxon>Agaricomycetes</taxon>
        <taxon>Agaricomycetidae</taxon>
        <taxon>Agaricales</taxon>
        <taxon>Agaricineae</taxon>
        <taxon>Bolbitiaceae</taxon>
        <taxon>Cyclocybe</taxon>
    </lineage>
</organism>
<dbReference type="AlphaFoldDB" id="A0A8S0XHJ6"/>
<keyword evidence="8" id="KW-0732">Signal</keyword>
<name>A0A8S0XHJ6_CYCAE</name>
<keyword evidence="24" id="KW-1185">Reference proteome</keyword>
<evidence type="ECO:0000256" key="19">
    <source>
        <dbReference type="PIRSR" id="PIRSR000137-2"/>
    </source>
</evidence>
<feature type="binding site" evidence="19">
    <location>
        <begin position="528"/>
        <end position="529"/>
    </location>
    <ligand>
        <name>FAD</name>
        <dbReference type="ChEBI" id="CHEBI:57692"/>
    </ligand>
</feature>
<dbReference type="OrthoDB" id="269227at2759"/>
<keyword evidence="6" id="KW-0964">Secreted</keyword>
<feature type="active site" description="Proton acceptor" evidence="18">
    <location>
        <position position="572"/>
    </location>
</feature>
<keyword evidence="7 20" id="KW-0285">Flavoprotein</keyword>
<evidence type="ECO:0000256" key="1">
    <source>
        <dbReference type="ARBA" id="ARBA00001974"/>
    </source>
</evidence>
<evidence type="ECO:0000259" key="21">
    <source>
        <dbReference type="PROSITE" id="PS00623"/>
    </source>
</evidence>
<comment type="catalytic activity">
    <reaction evidence="16">
        <text>a pyranoside + acceptor = a pyranosid-3-ulose + reduced acceptor.</text>
        <dbReference type="EC" id="1.1.99.29"/>
    </reaction>
</comment>
<protein>
    <recommendedName>
        <fullName evidence="5">pyranose dehydrogenase (acceptor)</fullName>
        <ecNumber evidence="5">1.1.99.29</ecNumber>
    </recommendedName>
</protein>
<evidence type="ECO:0000256" key="14">
    <source>
        <dbReference type="ARBA" id="ARBA00034010"/>
    </source>
</evidence>
<evidence type="ECO:0000256" key="2">
    <source>
        <dbReference type="ARBA" id="ARBA00004613"/>
    </source>
</evidence>
<evidence type="ECO:0000256" key="15">
    <source>
        <dbReference type="ARBA" id="ARBA00034029"/>
    </source>
</evidence>
<dbReference type="GO" id="GO:0050660">
    <property type="term" value="F:flavin adenine dinucleotide binding"/>
    <property type="evidence" value="ECO:0007669"/>
    <property type="project" value="InterPro"/>
</dbReference>
<comment type="function">
    <text evidence="12">Catalyzes the single-oxidation or sequential double oxidation reaction of carbohydrates primarily at carbon-2 and/or carbon-3 with the concomitant reduction of the flavin. The enzyme exhibits a broad sugar substrate specificity, oxidizing different aldopyranoses to the corresponding C-1, C-2, C-3 or C-1,2, C-2,3 and C-3,4 (di)dehydro sugars with substrate-specific regioselectivity. Accepts only a narrow range of electron acceptors such as substituted benzoquinones and complexed metal ions and reacts extremely slowly with O(2) as acceptor. May play a role in the natural recycling of plant matter by oxidizing all major monosaccharides in lignocellulose and by reducing quinone compounds or reactive radical species generated during lignin depolymerization.</text>
</comment>
<dbReference type="Gene3D" id="3.30.560.10">
    <property type="entry name" value="Glucose Oxidase, domain 3"/>
    <property type="match status" value="1"/>
</dbReference>
<dbReference type="Pfam" id="PF05199">
    <property type="entry name" value="GMC_oxred_C"/>
    <property type="match status" value="1"/>
</dbReference>
<dbReference type="Proteomes" id="UP000467700">
    <property type="component" value="Unassembled WGS sequence"/>
</dbReference>
<evidence type="ECO:0000256" key="13">
    <source>
        <dbReference type="ARBA" id="ARBA00033986"/>
    </source>
</evidence>
<evidence type="ECO:0000256" key="3">
    <source>
        <dbReference type="ARBA" id="ARBA00010790"/>
    </source>
</evidence>
<evidence type="ECO:0000256" key="9">
    <source>
        <dbReference type="ARBA" id="ARBA00022827"/>
    </source>
</evidence>
<evidence type="ECO:0000256" key="11">
    <source>
        <dbReference type="ARBA" id="ARBA00023180"/>
    </source>
</evidence>
<comment type="similarity">
    <text evidence="3 20">Belongs to the GMC oxidoreductase family.</text>
</comment>
<comment type="cofactor">
    <cofactor evidence="1 19">
        <name>FAD</name>
        <dbReference type="ChEBI" id="CHEBI:57692"/>
    </cofactor>
</comment>
<evidence type="ECO:0000256" key="17">
    <source>
        <dbReference type="ARBA" id="ARBA00034059"/>
    </source>
</evidence>
<evidence type="ECO:0000256" key="7">
    <source>
        <dbReference type="ARBA" id="ARBA00022630"/>
    </source>
</evidence>
<evidence type="ECO:0000256" key="8">
    <source>
        <dbReference type="ARBA" id="ARBA00022729"/>
    </source>
</evidence>
<dbReference type="InterPro" id="IPR007867">
    <property type="entry name" value="GMC_OxRtase_C"/>
</dbReference>
<reference evidence="23 24" key="1">
    <citation type="submission" date="2020-01" db="EMBL/GenBank/DDBJ databases">
        <authorList>
            <person name="Gupta K D."/>
        </authorList>
    </citation>
    <scope>NUCLEOTIDE SEQUENCE [LARGE SCALE GENOMIC DNA]</scope>
</reference>